<evidence type="ECO:0000256" key="2">
    <source>
        <dbReference type="SAM" id="MobiDB-lite"/>
    </source>
</evidence>
<comment type="caution">
    <text evidence="3">The sequence shown here is derived from an EMBL/GenBank/DDBJ whole genome shotgun (WGS) entry which is preliminary data.</text>
</comment>
<accession>A0AAV7PDV8</accession>
<keyword evidence="4" id="KW-1185">Reference proteome</keyword>
<keyword evidence="1" id="KW-0175">Coiled coil</keyword>
<evidence type="ECO:0000256" key="1">
    <source>
        <dbReference type="SAM" id="Coils"/>
    </source>
</evidence>
<protein>
    <submittedName>
        <fullName evidence="3">Uncharacterized protein</fullName>
    </submittedName>
</protein>
<dbReference type="Proteomes" id="UP001066276">
    <property type="component" value="Chromosome 7"/>
</dbReference>
<organism evidence="3 4">
    <name type="scientific">Pleurodeles waltl</name>
    <name type="common">Iberian ribbed newt</name>
    <dbReference type="NCBI Taxonomy" id="8319"/>
    <lineage>
        <taxon>Eukaryota</taxon>
        <taxon>Metazoa</taxon>
        <taxon>Chordata</taxon>
        <taxon>Craniata</taxon>
        <taxon>Vertebrata</taxon>
        <taxon>Euteleostomi</taxon>
        <taxon>Amphibia</taxon>
        <taxon>Batrachia</taxon>
        <taxon>Caudata</taxon>
        <taxon>Salamandroidea</taxon>
        <taxon>Salamandridae</taxon>
        <taxon>Pleurodelinae</taxon>
        <taxon>Pleurodeles</taxon>
    </lineage>
</organism>
<proteinExistence type="predicted"/>
<evidence type="ECO:0000313" key="3">
    <source>
        <dbReference type="EMBL" id="KAJ1125984.1"/>
    </source>
</evidence>
<feature type="compositionally biased region" description="Basic and acidic residues" evidence="2">
    <location>
        <begin position="1"/>
        <end position="13"/>
    </location>
</feature>
<dbReference type="EMBL" id="JANPWB010000011">
    <property type="protein sequence ID" value="KAJ1125984.1"/>
    <property type="molecule type" value="Genomic_DNA"/>
</dbReference>
<gene>
    <name evidence="3" type="ORF">NDU88_004397</name>
</gene>
<evidence type="ECO:0000313" key="4">
    <source>
        <dbReference type="Proteomes" id="UP001066276"/>
    </source>
</evidence>
<feature type="coiled-coil region" evidence="1">
    <location>
        <begin position="77"/>
        <end position="104"/>
    </location>
</feature>
<name>A0AAV7PDV8_PLEWA</name>
<feature type="region of interest" description="Disordered" evidence="2">
    <location>
        <begin position="1"/>
        <end position="56"/>
    </location>
</feature>
<sequence length="124" mass="13677">MERSATRPRRGGEAGKGLALPDAPSSEVEEHQPRSDPSNLREGIGETEELTSRGEIGMVSTELSHLCTDHHKLADRVNVIETTLEDLQRAHQALRAQVSHLSEQTQRLEHCAEDAEGHGLRNNV</sequence>
<reference evidence="3" key="1">
    <citation type="journal article" date="2022" name="bioRxiv">
        <title>Sequencing and chromosome-scale assembly of the giantPleurodeles waltlgenome.</title>
        <authorList>
            <person name="Brown T."/>
            <person name="Elewa A."/>
            <person name="Iarovenko S."/>
            <person name="Subramanian E."/>
            <person name="Araus A.J."/>
            <person name="Petzold A."/>
            <person name="Susuki M."/>
            <person name="Suzuki K.-i.T."/>
            <person name="Hayashi T."/>
            <person name="Toyoda A."/>
            <person name="Oliveira C."/>
            <person name="Osipova E."/>
            <person name="Leigh N.D."/>
            <person name="Simon A."/>
            <person name="Yun M.H."/>
        </authorList>
    </citation>
    <scope>NUCLEOTIDE SEQUENCE</scope>
    <source>
        <strain evidence="3">20211129_DDA</strain>
        <tissue evidence="3">Liver</tissue>
    </source>
</reference>
<dbReference type="AlphaFoldDB" id="A0AAV7PDV8"/>